<comment type="caution">
    <text evidence="1">The sequence shown here is derived from an EMBL/GenBank/DDBJ whole genome shotgun (WGS) entry which is preliminary data.</text>
</comment>
<feature type="non-terminal residue" evidence="1">
    <location>
        <position position="1"/>
    </location>
</feature>
<evidence type="ECO:0000313" key="1">
    <source>
        <dbReference type="EMBL" id="TGZ56148.1"/>
    </source>
</evidence>
<feature type="non-terminal residue" evidence="1">
    <location>
        <position position="187"/>
    </location>
</feature>
<dbReference type="EMBL" id="QBLH01000372">
    <property type="protein sequence ID" value="TGZ56148.1"/>
    <property type="molecule type" value="Genomic_DNA"/>
</dbReference>
<dbReference type="Proteomes" id="UP000310200">
    <property type="component" value="Unassembled WGS sequence"/>
</dbReference>
<evidence type="ECO:0000313" key="2">
    <source>
        <dbReference type="Proteomes" id="UP000310200"/>
    </source>
</evidence>
<name>A0A4S2L6C0_9HYME</name>
<gene>
    <name evidence="1" type="ORF">DBV15_01670</name>
</gene>
<sequence length="187" mass="20631">SHRALYALSGEKGYPSTCVASLSIKRRDEIPRKLEKMVLLLEPVPLSGSENDDRESRRAPLIARFNDVEPLWTLRRSFLSLCPGTGTRVTAMLPPAITGNIFVCPSRPRGGLRGTVIVGNDRADLNPSRSPFVTIIKTYATAIVIAPSTPFLVETSIQISIVDSERLCESDLRNSIRISRDRNEKGV</sequence>
<proteinExistence type="predicted"/>
<keyword evidence="2" id="KW-1185">Reference proteome</keyword>
<dbReference type="AlphaFoldDB" id="A0A4S2L6C0"/>
<reference evidence="1 2" key="1">
    <citation type="journal article" date="2019" name="Philos. Trans. R. Soc. Lond., B, Biol. Sci.">
        <title>Ant behaviour and brain gene expression of defending hosts depend on the ecological success of the intruding social parasite.</title>
        <authorList>
            <person name="Kaur R."/>
            <person name="Stoldt M."/>
            <person name="Jongepier E."/>
            <person name="Feldmeyer B."/>
            <person name="Menzel F."/>
            <person name="Bornberg-Bauer E."/>
            <person name="Foitzik S."/>
        </authorList>
    </citation>
    <scope>NUCLEOTIDE SEQUENCE [LARGE SCALE GENOMIC DNA]</scope>
    <source>
        <tissue evidence="1">Whole body</tissue>
    </source>
</reference>
<accession>A0A4S2L6C0</accession>
<organism evidence="1 2">
    <name type="scientific">Temnothorax longispinosus</name>
    <dbReference type="NCBI Taxonomy" id="300112"/>
    <lineage>
        <taxon>Eukaryota</taxon>
        <taxon>Metazoa</taxon>
        <taxon>Ecdysozoa</taxon>
        <taxon>Arthropoda</taxon>
        <taxon>Hexapoda</taxon>
        <taxon>Insecta</taxon>
        <taxon>Pterygota</taxon>
        <taxon>Neoptera</taxon>
        <taxon>Endopterygota</taxon>
        <taxon>Hymenoptera</taxon>
        <taxon>Apocrita</taxon>
        <taxon>Aculeata</taxon>
        <taxon>Formicoidea</taxon>
        <taxon>Formicidae</taxon>
        <taxon>Myrmicinae</taxon>
        <taxon>Temnothorax</taxon>
    </lineage>
</organism>
<protein>
    <submittedName>
        <fullName evidence="1">Uncharacterized protein</fullName>
    </submittedName>
</protein>